<proteinExistence type="predicted"/>
<dbReference type="OrthoDB" id="1259371at2"/>
<comment type="caution">
    <text evidence="1">The sequence shown here is derived from an EMBL/GenBank/DDBJ whole genome shotgun (WGS) entry which is preliminary data.</text>
</comment>
<accession>A0A363NP60</accession>
<dbReference type="AlphaFoldDB" id="A0A363NP60"/>
<keyword evidence="2" id="KW-1185">Reference proteome</keyword>
<gene>
    <name evidence="1" type="ORF">DCO56_20410</name>
</gene>
<dbReference type="RefSeq" id="WP_108635603.1">
    <property type="nucleotide sequence ID" value="NZ_QCXX01000006.1"/>
</dbReference>
<dbReference type="EMBL" id="QCXX01000006">
    <property type="protein sequence ID" value="PUV22574.1"/>
    <property type="molecule type" value="Genomic_DNA"/>
</dbReference>
<name>A0A363NP60_9SPHI</name>
<reference evidence="1 2" key="1">
    <citation type="submission" date="2018-04" db="EMBL/GenBank/DDBJ databases">
        <title>Sphingobacterium sp. M46 Genome.</title>
        <authorList>
            <person name="Cheng J."/>
            <person name="Li Y."/>
        </authorList>
    </citation>
    <scope>NUCLEOTIDE SEQUENCE [LARGE SCALE GENOMIC DNA]</scope>
    <source>
        <strain evidence="1 2">M46</strain>
    </source>
</reference>
<organism evidence="1 2">
    <name type="scientific">Sphingobacterium athyrii</name>
    <dbReference type="NCBI Taxonomy" id="2152717"/>
    <lineage>
        <taxon>Bacteria</taxon>
        <taxon>Pseudomonadati</taxon>
        <taxon>Bacteroidota</taxon>
        <taxon>Sphingobacteriia</taxon>
        <taxon>Sphingobacteriales</taxon>
        <taxon>Sphingobacteriaceae</taxon>
        <taxon>Sphingobacterium</taxon>
    </lineage>
</organism>
<evidence type="ECO:0000313" key="2">
    <source>
        <dbReference type="Proteomes" id="UP000250831"/>
    </source>
</evidence>
<sequence length="140" mass="15855">MQGRFHQYLFSVLCAILVSLGWYYASASNEPASAKRNAVEHYNRQVKTEAQDVDVIRKGEHHRHEKLRAFVAEKDGENDETGSDSDTTNLFALAKEGFGNLNAYIHPEFHNTCTAVSLANTEHLSPLKNALYIHYSVFRL</sequence>
<dbReference type="Proteomes" id="UP000250831">
    <property type="component" value="Unassembled WGS sequence"/>
</dbReference>
<protein>
    <submittedName>
        <fullName evidence="1">Uncharacterized protein</fullName>
    </submittedName>
</protein>
<evidence type="ECO:0000313" key="1">
    <source>
        <dbReference type="EMBL" id="PUV22574.1"/>
    </source>
</evidence>